<dbReference type="InterPro" id="IPR002401">
    <property type="entry name" value="Cyt_P450_E_grp-I"/>
</dbReference>
<evidence type="ECO:0000256" key="6">
    <source>
        <dbReference type="ARBA" id="ARBA00022723"/>
    </source>
</evidence>
<dbReference type="GO" id="GO:0005506">
    <property type="term" value="F:iron ion binding"/>
    <property type="evidence" value="ECO:0007669"/>
    <property type="project" value="InterPro"/>
</dbReference>
<dbReference type="Gene3D" id="1.10.630.10">
    <property type="entry name" value="Cytochrome P450"/>
    <property type="match status" value="1"/>
</dbReference>
<dbReference type="InterPro" id="IPR001128">
    <property type="entry name" value="Cyt_P450"/>
</dbReference>
<comment type="similarity">
    <text evidence="4 14">Belongs to the cytochrome P450 family.</text>
</comment>
<keyword evidence="7" id="KW-0256">Endoplasmic reticulum</keyword>
<evidence type="ECO:0000256" key="5">
    <source>
        <dbReference type="ARBA" id="ARBA00022617"/>
    </source>
</evidence>
<evidence type="ECO:0008006" key="17">
    <source>
        <dbReference type="Google" id="ProtNLM"/>
    </source>
</evidence>
<dbReference type="InterPro" id="IPR050476">
    <property type="entry name" value="Insect_CytP450_Detox"/>
</dbReference>
<sequence>MSLPILLWVAFYMYSSRHRHYWRNQGIPYEEFSILSMATSPYHKESFPGERDLQRLKRRGRVYGTFEGSMPALCVSDPALIKDIFIKNFASISSTSAGGFFDPVLDNMLSLCPFEVWRRIRPLLLPAFATGNLRKMNGILQECARKTAQRLINFADSGECVDADNVFGHYTAEIIARCAFGVDADYFEMDEFVKRTLSTERAAPLRKAITHLSPTISKILKVGPVNPRHAQFAKHTARTLIQCRKPRSNERTDLLQVAVETLTVLLEGHDSATAGHKRCQDIPSEQREEYLKRGVTAEEMMSQCALYLIAGTETPVTPLTVAASYLAKKPEIQARLKDEIDSCFTETDTEPSFEEINKLTYLNAVISEALRIHPPIARLERCVVEDITLVEQGIQLHKGMPVFVPLHALHRDPEFFPEPECFNPERFLKEDSDSILRYAYLPFGAGPRACIAMRFALYAMKVCLLQAVRNVEFVDPEKFSPKCRNENSEDELTELSFKVRRRMP</sequence>
<dbReference type="Pfam" id="PF00067">
    <property type="entry name" value="p450"/>
    <property type="match status" value="1"/>
</dbReference>
<evidence type="ECO:0000256" key="8">
    <source>
        <dbReference type="ARBA" id="ARBA00022848"/>
    </source>
</evidence>
<dbReference type="PRINTS" id="PR00463">
    <property type="entry name" value="EP450I"/>
</dbReference>
<dbReference type="InterPro" id="IPR017972">
    <property type="entry name" value="Cyt_P450_CS"/>
</dbReference>
<dbReference type="AlphaFoldDB" id="A0AAQ4F823"/>
<dbReference type="PANTHER" id="PTHR24292">
    <property type="entry name" value="CYTOCHROME P450"/>
    <property type="match status" value="1"/>
</dbReference>
<evidence type="ECO:0000313" key="16">
    <source>
        <dbReference type="Proteomes" id="UP001321473"/>
    </source>
</evidence>
<evidence type="ECO:0000256" key="4">
    <source>
        <dbReference type="ARBA" id="ARBA00010617"/>
    </source>
</evidence>
<dbReference type="GO" id="GO:0005789">
    <property type="term" value="C:endoplasmic reticulum membrane"/>
    <property type="evidence" value="ECO:0007669"/>
    <property type="project" value="UniProtKB-SubCell"/>
</dbReference>
<feature type="binding site" description="axial binding residue" evidence="13">
    <location>
        <position position="450"/>
    </location>
    <ligand>
        <name>heme</name>
        <dbReference type="ChEBI" id="CHEBI:30413"/>
    </ligand>
    <ligandPart>
        <name>Fe</name>
        <dbReference type="ChEBI" id="CHEBI:18248"/>
    </ligandPart>
</feature>
<keyword evidence="16" id="KW-1185">Reference proteome</keyword>
<keyword evidence="5 13" id="KW-0349">Heme</keyword>
<dbReference type="PRINTS" id="PR00385">
    <property type="entry name" value="P450"/>
</dbReference>
<evidence type="ECO:0000256" key="1">
    <source>
        <dbReference type="ARBA" id="ARBA00001971"/>
    </source>
</evidence>
<evidence type="ECO:0000256" key="11">
    <source>
        <dbReference type="ARBA" id="ARBA00023033"/>
    </source>
</evidence>
<dbReference type="EMBL" id="JARKHS020005651">
    <property type="protein sequence ID" value="KAK8783334.1"/>
    <property type="molecule type" value="Genomic_DNA"/>
</dbReference>
<evidence type="ECO:0000256" key="13">
    <source>
        <dbReference type="PIRSR" id="PIRSR602401-1"/>
    </source>
</evidence>
<evidence type="ECO:0000256" key="3">
    <source>
        <dbReference type="ARBA" id="ARBA00004406"/>
    </source>
</evidence>
<evidence type="ECO:0000256" key="2">
    <source>
        <dbReference type="ARBA" id="ARBA00004174"/>
    </source>
</evidence>
<keyword evidence="8" id="KW-0492">Microsome</keyword>
<evidence type="ECO:0000313" key="15">
    <source>
        <dbReference type="EMBL" id="KAK8783334.1"/>
    </source>
</evidence>
<dbReference type="PANTHER" id="PTHR24292:SF54">
    <property type="entry name" value="CYP9F3-RELATED"/>
    <property type="match status" value="1"/>
</dbReference>
<dbReference type="GO" id="GO:0016705">
    <property type="term" value="F:oxidoreductase activity, acting on paired donors, with incorporation or reduction of molecular oxygen"/>
    <property type="evidence" value="ECO:0007669"/>
    <property type="project" value="InterPro"/>
</dbReference>
<evidence type="ECO:0000256" key="9">
    <source>
        <dbReference type="ARBA" id="ARBA00023002"/>
    </source>
</evidence>
<evidence type="ECO:0000256" key="10">
    <source>
        <dbReference type="ARBA" id="ARBA00023004"/>
    </source>
</evidence>
<proteinExistence type="inferred from homology"/>
<evidence type="ECO:0000256" key="12">
    <source>
        <dbReference type="ARBA" id="ARBA00023136"/>
    </source>
</evidence>
<keyword evidence="9 14" id="KW-0560">Oxidoreductase</keyword>
<evidence type="ECO:0000256" key="14">
    <source>
        <dbReference type="RuleBase" id="RU000461"/>
    </source>
</evidence>
<keyword evidence="11 14" id="KW-0503">Monooxygenase</keyword>
<dbReference type="FunFam" id="1.10.630.10:FF:000182">
    <property type="entry name" value="Cytochrome P450 3A4"/>
    <property type="match status" value="1"/>
</dbReference>
<keyword evidence="6 13" id="KW-0479">Metal-binding</keyword>
<dbReference type="GO" id="GO:0020037">
    <property type="term" value="F:heme binding"/>
    <property type="evidence" value="ECO:0007669"/>
    <property type="project" value="InterPro"/>
</dbReference>
<dbReference type="GO" id="GO:0004497">
    <property type="term" value="F:monooxygenase activity"/>
    <property type="evidence" value="ECO:0007669"/>
    <property type="project" value="UniProtKB-KW"/>
</dbReference>
<name>A0AAQ4F823_AMBAM</name>
<comment type="caution">
    <text evidence="15">The sequence shown here is derived from an EMBL/GenBank/DDBJ whole genome shotgun (WGS) entry which is preliminary data.</text>
</comment>
<comment type="subcellular location">
    <subcellularLocation>
        <location evidence="3">Endoplasmic reticulum membrane</location>
        <topology evidence="3">Peripheral membrane protein</topology>
    </subcellularLocation>
    <subcellularLocation>
        <location evidence="2">Microsome membrane</location>
        <topology evidence="2">Peripheral membrane protein</topology>
    </subcellularLocation>
</comment>
<protein>
    <recommendedName>
        <fullName evidence="17">Cytochrome</fullName>
    </recommendedName>
</protein>
<keyword evidence="12" id="KW-0472">Membrane</keyword>
<keyword evidence="10 13" id="KW-0408">Iron</keyword>
<accession>A0AAQ4F823</accession>
<reference evidence="15 16" key="1">
    <citation type="journal article" date="2023" name="Arcadia Sci">
        <title>De novo assembly of a long-read Amblyomma americanum tick genome.</title>
        <authorList>
            <person name="Chou S."/>
            <person name="Poskanzer K.E."/>
            <person name="Rollins M."/>
            <person name="Thuy-Boun P.S."/>
        </authorList>
    </citation>
    <scope>NUCLEOTIDE SEQUENCE [LARGE SCALE GENOMIC DNA]</scope>
    <source>
        <strain evidence="15">F_SG_1</strain>
        <tissue evidence="15">Salivary glands</tissue>
    </source>
</reference>
<dbReference type="Proteomes" id="UP001321473">
    <property type="component" value="Unassembled WGS sequence"/>
</dbReference>
<dbReference type="PROSITE" id="PS00086">
    <property type="entry name" value="CYTOCHROME_P450"/>
    <property type="match status" value="1"/>
</dbReference>
<dbReference type="InterPro" id="IPR036396">
    <property type="entry name" value="Cyt_P450_sf"/>
</dbReference>
<organism evidence="15 16">
    <name type="scientific">Amblyomma americanum</name>
    <name type="common">Lone star tick</name>
    <dbReference type="NCBI Taxonomy" id="6943"/>
    <lineage>
        <taxon>Eukaryota</taxon>
        <taxon>Metazoa</taxon>
        <taxon>Ecdysozoa</taxon>
        <taxon>Arthropoda</taxon>
        <taxon>Chelicerata</taxon>
        <taxon>Arachnida</taxon>
        <taxon>Acari</taxon>
        <taxon>Parasitiformes</taxon>
        <taxon>Ixodida</taxon>
        <taxon>Ixodoidea</taxon>
        <taxon>Ixodidae</taxon>
        <taxon>Amblyomminae</taxon>
        <taxon>Amblyomma</taxon>
    </lineage>
</organism>
<gene>
    <name evidence="15" type="ORF">V5799_010299</name>
</gene>
<evidence type="ECO:0000256" key="7">
    <source>
        <dbReference type="ARBA" id="ARBA00022824"/>
    </source>
</evidence>
<comment type="cofactor">
    <cofactor evidence="1 13">
        <name>heme</name>
        <dbReference type="ChEBI" id="CHEBI:30413"/>
    </cofactor>
</comment>
<dbReference type="SUPFAM" id="SSF48264">
    <property type="entry name" value="Cytochrome P450"/>
    <property type="match status" value="1"/>
</dbReference>